<dbReference type="Gene3D" id="3.30.460.10">
    <property type="entry name" value="Beta Polymerase, domain 2"/>
    <property type="match status" value="1"/>
</dbReference>
<organism evidence="2 3">
    <name type="scientific">Candidatus Hakubella thermalkaliphila</name>
    <dbReference type="NCBI Taxonomy" id="2754717"/>
    <lineage>
        <taxon>Bacteria</taxon>
        <taxon>Bacillati</taxon>
        <taxon>Actinomycetota</taxon>
        <taxon>Actinomycetota incertae sedis</taxon>
        <taxon>Candidatus Hakubellales</taxon>
        <taxon>Candidatus Hakubellaceae</taxon>
        <taxon>Candidatus Hakubella</taxon>
    </lineage>
</organism>
<dbReference type="SUPFAM" id="SSF46785">
    <property type="entry name" value="Winged helix' DNA-binding domain"/>
    <property type="match status" value="1"/>
</dbReference>
<reference evidence="2 3" key="1">
    <citation type="journal article" date="2020" name="Front. Microbiol.">
        <title>Single-cell genomics of novel Actinobacteria with the Wood-Ljungdahl pathway discovered in a serpentinizing system.</title>
        <authorList>
            <person name="Merino N."/>
            <person name="Kawai M."/>
            <person name="Boyd E.S."/>
            <person name="Colman D.R."/>
            <person name="McGlynn S.E."/>
            <person name="Nealson K.H."/>
            <person name="Kurokawa K."/>
            <person name="Hongoh Y."/>
        </authorList>
    </citation>
    <scope>NUCLEOTIDE SEQUENCE [LARGE SCALE GENOMIC DNA]</scope>
    <source>
        <strain evidence="2 3">S33</strain>
    </source>
</reference>
<dbReference type="InterPro" id="IPR036390">
    <property type="entry name" value="WH_DNA-bd_sf"/>
</dbReference>
<dbReference type="RefSeq" id="WP_219855585.1">
    <property type="nucleotide sequence ID" value="NZ_BLRY01000055.1"/>
</dbReference>
<dbReference type="PROSITE" id="PS50987">
    <property type="entry name" value="HTH_ARSR_2"/>
    <property type="match status" value="1"/>
</dbReference>
<dbReference type="InterPro" id="IPR001845">
    <property type="entry name" value="HTH_ArsR_DNA-bd_dom"/>
</dbReference>
<gene>
    <name evidence="2" type="ORF">HKBW3S33_01090</name>
</gene>
<dbReference type="CDD" id="cd05403">
    <property type="entry name" value="NT_KNTase_like"/>
    <property type="match status" value="1"/>
</dbReference>
<dbReference type="EMBL" id="BLRY01000055">
    <property type="protein sequence ID" value="GFP27680.1"/>
    <property type="molecule type" value="Genomic_DNA"/>
</dbReference>
<dbReference type="Pfam" id="PF18765">
    <property type="entry name" value="Polbeta"/>
    <property type="match status" value="1"/>
</dbReference>
<dbReference type="Proteomes" id="UP000591948">
    <property type="component" value="Unassembled WGS sequence"/>
</dbReference>
<feature type="domain" description="HTH arsR-type" evidence="1">
    <location>
        <begin position="1"/>
        <end position="92"/>
    </location>
</feature>
<evidence type="ECO:0000313" key="2">
    <source>
        <dbReference type="EMBL" id="GFP27680.1"/>
    </source>
</evidence>
<name>A0A6V8P6T7_9ACTN</name>
<keyword evidence="3" id="KW-1185">Reference proteome</keyword>
<dbReference type="InterPro" id="IPR036388">
    <property type="entry name" value="WH-like_DNA-bd_sf"/>
</dbReference>
<dbReference type="SMART" id="SM00418">
    <property type="entry name" value="HTH_ARSR"/>
    <property type="match status" value="1"/>
</dbReference>
<dbReference type="SUPFAM" id="SSF81301">
    <property type="entry name" value="Nucleotidyltransferase"/>
    <property type="match status" value="1"/>
</dbReference>
<sequence>MKFKRTLDDMLGNKKRVHILRTLFRYPGEFTGRHIARLCNSSQASVQAHLKILADNDILKISYVGRSRVFSLNQENILYQPLRELFQVEDKLVPQLESIIRNSVKKDPKLRESLVNASIYGSILTTEARPDSDIDVFLLFKSKSDEAIAEEHFGELDAKIGKLFGNRLHLFTTNMDDLNTLKRSNKVIFHSLKSAHLIYGKELEELIRQNAEDTENH</sequence>
<dbReference type="InterPro" id="IPR011991">
    <property type="entry name" value="ArsR-like_HTH"/>
</dbReference>
<comment type="caution">
    <text evidence="2">The sequence shown here is derived from an EMBL/GenBank/DDBJ whole genome shotgun (WGS) entry which is preliminary data.</text>
</comment>
<accession>A0A6V8P6T7</accession>
<proteinExistence type="predicted"/>
<dbReference type="Gene3D" id="1.10.10.10">
    <property type="entry name" value="Winged helix-like DNA-binding domain superfamily/Winged helix DNA-binding domain"/>
    <property type="match status" value="1"/>
</dbReference>
<dbReference type="AlphaFoldDB" id="A0A6V8P6T7"/>
<dbReference type="GO" id="GO:0003700">
    <property type="term" value="F:DNA-binding transcription factor activity"/>
    <property type="evidence" value="ECO:0007669"/>
    <property type="project" value="InterPro"/>
</dbReference>
<evidence type="ECO:0000259" key="1">
    <source>
        <dbReference type="PROSITE" id="PS50987"/>
    </source>
</evidence>
<dbReference type="InterPro" id="IPR043519">
    <property type="entry name" value="NT_sf"/>
</dbReference>
<protein>
    <recommendedName>
        <fullName evidence="1">HTH arsR-type domain-containing protein</fullName>
    </recommendedName>
</protein>
<dbReference type="CDD" id="cd00090">
    <property type="entry name" value="HTH_ARSR"/>
    <property type="match status" value="1"/>
</dbReference>
<dbReference type="InterPro" id="IPR041633">
    <property type="entry name" value="Polbeta"/>
</dbReference>
<evidence type="ECO:0000313" key="3">
    <source>
        <dbReference type="Proteomes" id="UP000591948"/>
    </source>
</evidence>